<dbReference type="InterPro" id="IPR012338">
    <property type="entry name" value="Beta-lactam/transpept-like"/>
</dbReference>
<protein>
    <recommendedName>
        <fullName evidence="4">Beta-lactamase enzyme family protein</fullName>
    </recommendedName>
</protein>
<feature type="chain" id="PRO_5025528310" description="Beta-lactamase enzyme family protein" evidence="1">
    <location>
        <begin position="23"/>
        <end position="288"/>
    </location>
</feature>
<dbReference type="KEGG" id="cok:COCCU_00950"/>
<evidence type="ECO:0000256" key="1">
    <source>
        <dbReference type="SAM" id="SignalP"/>
    </source>
</evidence>
<organism evidence="2 3">
    <name type="scientific">Corynebacterium occultum</name>
    <dbReference type="NCBI Taxonomy" id="2675219"/>
    <lineage>
        <taxon>Bacteria</taxon>
        <taxon>Bacillati</taxon>
        <taxon>Actinomycetota</taxon>
        <taxon>Actinomycetes</taxon>
        <taxon>Mycobacteriales</taxon>
        <taxon>Corynebacteriaceae</taxon>
        <taxon>Corynebacterium</taxon>
    </lineage>
</organism>
<keyword evidence="3" id="KW-1185">Reference proteome</keyword>
<dbReference type="Proteomes" id="UP000424462">
    <property type="component" value="Chromosome"/>
</dbReference>
<dbReference type="SUPFAM" id="SSF56601">
    <property type="entry name" value="beta-lactamase/transpeptidase-like"/>
    <property type="match status" value="1"/>
</dbReference>
<dbReference type="RefSeq" id="WP_156229760.1">
    <property type="nucleotide sequence ID" value="NZ_CP046455.1"/>
</dbReference>
<gene>
    <name evidence="2" type="ORF">COCCU_00950</name>
</gene>
<name>A0A6B8WI35_9CORY</name>
<dbReference type="AlphaFoldDB" id="A0A6B8WI35"/>
<evidence type="ECO:0000313" key="3">
    <source>
        <dbReference type="Proteomes" id="UP000424462"/>
    </source>
</evidence>
<sequence precursor="true">MRKIAAALLSFTLALSAAPAAAAITLNPGAVPSRTQITLQIGGQQFSTPNSGESRPALSLSKLYLGHWVLHHGAPEDKAKVEHMIRVSDDGVASQLERTYPSAIPDTIAAFGLGQTRHNGYWGNTSTSSNDVARFVAETRNDPVSAPLFNGMATASPVAADGYAQDFGTARVAGVQGTKFGWSDDRNVHATVSYGPGFTIAANTYGTPAAHTADVLGAIIGAPVIPTSPGAPSSPGTRELYLGSTSIPAITGAELKAKVACQDPHNLRQVIPNELLVPTALSDAVPAC</sequence>
<reference evidence="2 3" key="1">
    <citation type="submission" date="2019-11" db="EMBL/GenBank/DDBJ databases">
        <title>Complete genome sequence of Corynebacterium kalinowskii 1959, a novel Corynebacterium species isolated from soil of a small paddock in Vilsendorf, Germany.</title>
        <authorList>
            <person name="Schaffert L."/>
            <person name="Ruwe M."/>
            <person name="Milse J."/>
            <person name="Hanuschka K."/>
            <person name="Ortseifen V."/>
            <person name="Droste J."/>
            <person name="Brandt D."/>
            <person name="Schlueter L."/>
            <person name="Kutter Y."/>
            <person name="Vinke S."/>
            <person name="Viehoefer P."/>
            <person name="Jacob L."/>
            <person name="Luebke N.-C."/>
            <person name="Schulte-Berndt E."/>
            <person name="Hain C."/>
            <person name="Linder M."/>
            <person name="Schmidt P."/>
            <person name="Wollenschlaeger L."/>
            <person name="Luttermann T."/>
            <person name="Thieme E."/>
            <person name="Hassa J."/>
            <person name="Haak M."/>
            <person name="Wittchen M."/>
            <person name="Mentz A."/>
            <person name="Persicke M."/>
            <person name="Busche T."/>
            <person name="Ruckert C."/>
        </authorList>
    </citation>
    <scope>NUCLEOTIDE SEQUENCE [LARGE SCALE GENOMIC DNA]</scope>
    <source>
        <strain evidence="2 3">2039</strain>
    </source>
</reference>
<proteinExistence type="predicted"/>
<dbReference type="EMBL" id="CP046455">
    <property type="protein sequence ID" value="QGU06158.1"/>
    <property type="molecule type" value="Genomic_DNA"/>
</dbReference>
<evidence type="ECO:0000313" key="2">
    <source>
        <dbReference type="EMBL" id="QGU06158.1"/>
    </source>
</evidence>
<keyword evidence="1" id="KW-0732">Signal</keyword>
<feature type="signal peptide" evidence="1">
    <location>
        <begin position="1"/>
        <end position="22"/>
    </location>
</feature>
<evidence type="ECO:0008006" key="4">
    <source>
        <dbReference type="Google" id="ProtNLM"/>
    </source>
</evidence>
<accession>A0A6B8WI35</accession>